<evidence type="ECO:0000256" key="2">
    <source>
        <dbReference type="ARBA" id="ARBA00022737"/>
    </source>
</evidence>
<proteinExistence type="predicted"/>
<reference evidence="5 6" key="1">
    <citation type="submission" date="2023-11" db="EMBL/GenBank/DDBJ databases">
        <title>Draft genome sequence of a psychrophilic Clostridium strain from permafrost water brine.</title>
        <authorList>
            <person name="Shcherbakova V.A."/>
            <person name="Trubitsyn V.E."/>
            <person name="Zakharyuk A.G."/>
        </authorList>
    </citation>
    <scope>NUCLEOTIDE SEQUENCE [LARGE SCALE GENOMIC DNA]</scope>
    <source>
        <strain evidence="5 6">14F</strain>
    </source>
</reference>
<sequence>MINKKLYMGLSKFVVAVMLASSVSGVAHASTGDIINITNKKVYNVTSSKDVQALISDLKDGGTDVFLKEGSDGKYYSPSDKLNLQSAEIARLLKAANVDIKNPTAIKTYIKNNAATIVAAIKVETDKAAKQTVDTSSYITPTVANLTVNSVSDINDTATVGDTYILPTTVIVTLSDGTTKSLAVTWDKIASTTVSGAFTFIGTLTMVDGVGNTNNVTVQATLTVVSAISDDTDITSKFTDAKFKAKVYDYICKKNTDKIIYSDLKNITDINLGYRDISSLSGIEYFTSLTTLDCNGNKLKTLDVSKNLALIDLNCSKNQLKNLDISKNIALTNLDCHNNQLTNLDVSKNTALTELDCYNNQLTNLDVNKNTELTNLDCHNNGLTNLDVSKNIELDSLVCGYNKLTILDVSKNIALISLECHSNQLTTLDVSKNTALTELGCQANQLIDLDVSKSIALDSLDCGGNQLANLDVSKNMGLTSLLCSSNRLTKLDLSNNIQITSLFCGANQLTALDLSENIELTDLDCSMNQLTNLDLSKNIALTSLQCFFNQLTVLYSIKDTWFHTDYEDQYTDSTQTTTDILVITIKY</sequence>
<keyword evidence="3" id="KW-0732">Signal</keyword>
<dbReference type="Proteomes" id="UP001498469">
    <property type="component" value="Unassembled WGS sequence"/>
</dbReference>
<organism evidence="5 6">
    <name type="scientific">Clostridium frigoriphilum</name>
    <dbReference type="NCBI Taxonomy" id="443253"/>
    <lineage>
        <taxon>Bacteria</taxon>
        <taxon>Bacillati</taxon>
        <taxon>Bacillota</taxon>
        <taxon>Clostridia</taxon>
        <taxon>Eubacteriales</taxon>
        <taxon>Clostridiaceae</taxon>
        <taxon>Clostridium</taxon>
    </lineage>
</organism>
<gene>
    <name evidence="5" type="ORF">SJI18_24195</name>
</gene>
<dbReference type="InterPro" id="IPR052574">
    <property type="entry name" value="CDIRP"/>
</dbReference>
<protein>
    <submittedName>
        <fullName evidence="5">Ig-like domain-containing protein</fullName>
    </submittedName>
</protein>
<dbReference type="InterPro" id="IPR011081">
    <property type="entry name" value="Big_4"/>
</dbReference>
<dbReference type="RefSeq" id="WP_216254465.1">
    <property type="nucleotide sequence ID" value="NZ_JAZHFS010000055.1"/>
</dbReference>
<evidence type="ECO:0000256" key="1">
    <source>
        <dbReference type="ARBA" id="ARBA00022614"/>
    </source>
</evidence>
<keyword evidence="1" id="KW-0433">Leucine-rich repeat</keyword>
<evidence type="ECO:0000256" key="3">
    <source>
        <dbReference type="SAM" id="SignalP"/>
    </source>
</evidence>
<evidence type="ECO:0000313" key="5">
    <source>
        <dbReference type="EMBL" id="MEF2115374.1"/>
    </source>
</evidence>
<feature type="signal peptide" evidence="3">
    <location>
        <begin position="1"/>
        <end position="29"/>
    </location>
</feature>
<dbReference type="EMBL" id="JAZHFS010000055">
    <property type="protein sequence ID" value="MEF2115374.1"/>
    <property type="molecule type" value="Genomic_DNA"/>
</dbReference>
<dbReference type="Pfam" id="PF07532">
    <property type="entry name" value="Big_4"/>
    <property type="match status" value="1"/>
</dbReference>
<name>A0ABU7UX08_9CLOT</name>
<dbReference type="PANTHER" id="PTHR47566:SF1">
    <property type="entry name" value="PROTEIN NUD1"/>
    <property type="match status" value="1"/>
</dbReference>
<keyword evidence="2" id="KW-0677">Repeat</keyword>
<accession>A0ABU7UX08</accession>
<feature type="chain" id="PRO_5047535266" evidence="3">
    <location>
        <begin position="30"/>
        <end position="587"/>
    </location>
</feature>
<keyword evidence="6" id="KW-1185">Reference proteome</keyword>
<evidence type="ECO:0000313" key="6">
    <source>
        <dbReference type="Proteomes" id="UP001498469"/>
    </source>
</evidence>
<evidence type="ECO:0000259" key="4">
    <source>
        <dbReference type="Pfam" id="PF07532"/>
    </source>
</evidence>
<dbReference type="PANTHER" id="PTHR47566">
    <property type="match status" value="1"/>
</dbReference>
<comment type="caution">
    <text evidence="5">The sequence shown here is derived from an EMBL/GenBank/DDBJ whole genome shotgun (WGS) entry which is preliminary data.</text>
</comment>
<feature type="domain" description="Bacterial Ig-like" evidence="4">
    <location>
        <begin position="152"/>
        <end position="204"/>
    </location>
</feature>